<organism evidence="4 5">
    <name type="scientific">Pseudoclavibacter helvolus</name>
    <dbReference type="NCBI Taxonomy" id="255205"/>
    <lineage>
        <taxon>Bacteria</taxon>
        <taxon>Bacillati</taxon>
        <taxon>Actinomycetota</taxon>
        <taxon>Actinomycetes</taxon>
        <taxon>Micrococcales</taxon>
        <taxon>Microbacteriaceae</taxon>
        <taxon>Pseudoclavibacter</taxon>
    </lineage>
</organism>
<dbReference type="Gene3D" id="2.40.260.10">
    <property type="entry name" value="Sortase"/>
    <property type="match status" value="1"/>
</dbReference>
<evidence type="ECO:0000313" key="4">
    <source>
        <dbReference type="EMBL" id="MBB2957500.1"/>
    </source>
</evidence>
<dbReference type="InterPro" id="IPR042001">
    <property type="entry name" value="Sortase_F"/>
</dbReference>
<dbReference type="AlphaFoldDB" id="A0A7W4YG45"/>
<name>A0A7W4YG45_9MICO</name>
<dbReference type="EMBL" id="JACHWJ010000002">
    <property type="protein sequence ID" value="MBB2957500.1"/>
    <property type="molecule type" value="Genomic_DNA"/>
</dbReference>
<evidence type="ECO:0000313" key="5">
    <source>
        <dbReference type="Proteomes" id="UP000545286"/>
    </source>
</evidence>
<gene>
    <name evidence="4" type="ORF">FHX72_001637</name>
</gene>
<feature type="compositionally biased region" description="Low complexity" evidence="2">
    <location>
        <begin position="33"/>
        <end position="73"/>
    </location>
</feature>
<keyword evidence="1" id="KW-0378">Hydrolase</keyword>
<keyword evidence="5" id="KW-1185">Reference proteome</keyword>
<comment type="caution">
    <text evidence="4">The sequence shown here is derived from an EMBL/GenBank/DDBJ whole genome shotgun (WGS) entry which is preliminary data.</text>
</comment>
<dbReference type="CDD" id="cd05829">
    <property type="entry name" value="Sortase_F"/>
    <property type="match status" value="1"/>
</dbReference>
<accession>A0A7W4YG45</accession>
<evidence type="ECO:0000256" key="2">
    <source>
        <dbReference type="SAM" id="MobiDB-lite"/>
    </source>
</evidence>
<dbReference type="Proteomes" id="UP000545286">
    <property type="component" value="Unassembled WGS sequence"/>
</dbReference>
<feature type="region of interest" description="Disordered" evidence="2">
    <location>
        <begin position="33"/>
        <end position="80"/>
    </location>
</feature>
<keyword evidence="3" id="KW-0732">Signal</keyword>
<sequence>MTTHLDWLPGRALRVPALAVAALLLVSGCAAAPSGEGSASEGTQSPAASAEATPAAPSEAATVAPAPETQPPAGAGGVEVMPEGIEPTAVSIPAIDVEGTLIDLGIAADGKMEVPVDFDEIGWFTGGGKPGGRGPTVIAAHVDGLAGPAAFFRLDELAQGDVVSVTDAEGGVTSYEVTEVVTVEKAEFPTARVFGAVPGDELRLITCGGYFDRDIGHYDKNVVVFATAV</sequence>
<dbReference type="SUPFAM" id="SSF63817">
    <property type="entry name" value="Sortase"/>
    <property type="match status" value="1"/>
</dbReference>
<dbReference type="Pfam" id="PF04203">
    <property type="entry name" value="Sortase"/>
    <property type="match status" value="1"/>
</dbReference>
<evidence type="ECO:0000256" key="1">
    <source>
        <dbReference type="ARBA" id="ARBA00022801"/>
    </source>
</evidence>
<proteinExistence type="predicted"/>
<feature type="signal peptide" evidence="3">
    <location>
        <begin position="1"/>
        <end position="32"/>
    </location>
</feature>
<dbReference type="InterPro" id="IPR005754">
    <property type="entry name" value="Sortase"/>
</dbReference>
<reference evidence="4 5" key="1">
    <citation type="submission" date="2020-08" db="EMBL/GenBank/DDBJ databases">
        <title>Sequencing the genomes of 1000 actinobacteria strains.</title>
        <authorList>
            <person name="Klenk H.-P."/>
        </authorList>
    </citation>
    <scope>NUCLEOTIDE SEQUENCE [LARGE SCALE GENOMIC DNA]</scope>
    <source>
        <strain evidence="4 5">DSM 20419</strain>
    </source>
</reference>
<evidence type="ECO:0000256" key="3">
    <source>
        <dbReference type="SAM" id="SignalP"/>
    </source>
</evidence>
<dbReference type="RefSeq" id="WP_338110084.1">
    <property type="nucleotide sequence ID" value="NZ_JACHWJ010000002.1"/>
</dbReference>
<dbReference type="GO" id="GO:0016787">
    <property type="term" value="F:hydrolase activity"/>
    <property type="evidence" value="ECO:0007669"/>
    <property type="project" value="UniProtKB-KW"/>
</dbReference>
<feature type="chain" id="PRO_5030686231" evidence="3">
    <location>
        <begin position="33"/>
        <end position="229"/>
    </location>
</feature>
<dbReference type="InterPro" id="IPR023365">
    <property type="entry name" value="Sortase_dom-sf"/>
</dbReference>
<protein>
    <submittedName>
        <fullName evidence="4">LPXTG-site transpeptidase (Sortase) family protein</fullName>
    </submittedName>
</protein>